<evidence type="ECO:0000313" key="1">
    <source>
        <dbReference type="EMBL" id="GIG05571.1"/>
    </source>
</evidence>
<evidence type="ECO:0000313" key="2">
    <source>
        <dbReference type="Proteomes" id="UP000630887"/>
    </source>
</evidence>
<gene>
    <name evidence="1" type="ORF">Cco03nite_22710</name>
</gene>
<dbReference type="Proteomes" id="UP000630887">
    <property type="component" value="Unassembled WGS sequence"/>
</dbReference>
<proteinExistence type="predicted"/>
<dbReference type="EMBL" id="BONI01000015">
    <property type="protein sequence ID" value="GIG05571.1"/>
    <property type="molecule type" value="Genomic_DNA"/>
</dbReference>
<keyword evidence="2" id="KW-1185">Reference proteome</keyword>
<dbReference type="RefSeq" id="WP_203692004.1">
    <property type="nucleotide sequence ID" value="NZ_BAAALC010000003.1"/>
</dbReference>
<name>A0A8J3KYV3_9ACTN</name>
<protein>
    <recommendedName>
        <fullName evidence="3">DUF1877 family protein</fullName>
    </recommendedName>
</protein>
<organism evidence="1 2">
    <name type="scientific">Catellatospora coxensis</name>
    <dbReference type="NCBI Taxonomy" id="310354"/>
    <lineage>
        <taxon>Bacteria</taxon>
        <taxon>Bacillati</taxon>
        <taxon>Actinomycetota</taxon>
        <taxon>Actinomycetes</taxon>
        <taxon>Micromonosporales</taxon>
        <taxon>Micromonosporaceae</taxon>
        <taxon>Catellatospora</taxon>
    </lineage>
</organism>
<evidence type="ECO:0008006" key="3">
    <source>
        <dbReference type="Google" id="ProtNLM"/>
    </source>
</evidence>
<accession>A0A8J3KYV3</accession>
<sequence length="164" mass="18210">MTTDIHGCIEVRYPFADQDYWSDEEPWTVAMDLFPLLTDQSYAAFGCLFGVRNHQGWIPVAEDRGMPADASTELRERVASFEPSDIHGLTWVNWAELSDLDMAVRPPVETRGRREASGPVLTYGAPSRAEVIGPGSGWEHVFAVMKALAGRFGDEGVRLVVHFA</sequence>
<reference evidence="1 2" key="1">
    <citation type="submission" date="2021-01" db="EMBL/GenBank/DDBJ databases">
        <title>Whole genome shotgun sequence of Catellatospora coxensis NBRC 107359.</title>
        <authorList>
            <person name="Komaki H."/>
            <person name="Tamura T."/>
        </authorList>
    </citation>
    <scope>NUCLEOTIDE SEQUENCE [LARGE SCALE GENOMIC DNA]</scope>
    <source>
        <strain evidence="1 2">NBRC 107359</strain>
    </source>
</reference>
<comment type="caution">
    <text evidence="1">The sequence shown here is derived from an EMBL/GenBank/DDBJ whole genome shotgun (WGS) entry which is preliminary data.</text>
</comment>
<dbReference type="AlphaFoldDB" id="A0A8J3KYV3"/>